<dbReference type="InterPro" id="IPR036691">
    <property type="entry name" value="Endo/exonu/phosph_ase_sf"/>
</dbReference>
<comment type="similarity">
    <text evidence="2">Belongs to the DNA repair enzymes AP/ExoA family.</text>
</comment>
<feature type="domain" description="Endonuclease/exonuclease/phosphatase" evidence="9">
    <location>
        <begin position="4"/>
        <end position="237"/>
    </location>
</feature>
<feature type="site" description="Important for catalytic activity" evidence="8">
    <location>
        <position position="211"/>
    </location>
</feature>
<dbReference type="SUPFAM" id="SSF56219">
    <property type="entry name" value="DNase I-like"/>
    <property type="match status" value="1"/>
</dbReference>
<dbReference type="InterPro" id="IPR020848">
    <property type="entry name" value="AP_endonuclease_F1_CS"/>
</dbReference>
<feature type="binding site" evidence="7">
    <location>
        <position position="7"/>
    </location>
    <ligand>
        <name>Mg(2+)</name>
        <dbReference type="ChEBI" id="CHEBI:18420"/>
        <label>1</label>
    </ligand>
</feature>
<evidence type="ECO:0000313" key="11">
    <source>
        <dbReference type="Proteomes" id="UP000003980"/>
    </source>
</evidence>
<dbReference type="AlphaFoldDB" id="H2C253"/>
<evidence type="ECO:0000256" key="3">
    <source>
        <dbReference type="ARBA" id="ARBA00022723"/>
    </source>
</evidence>
<evidence type="ECO:0000256" key="6">
    <source>
        <dbReference type="PIRSR" id="PIRSR604808-1"/>
    </source>
</evidence>
<dbReference type="PANTHER" id="PTHR22748:SF6">
    <property type="entry name" value="DNA-(APURINIC OR APYRIMIDINIC SITE) ENDONUCLEASE"/>
    <property type="match status" value="1"/>
</dbReference>
<gene>
    <name evidence="10" type="ORF">MetMK1DRAFT_00008260</name>
</gene>
<dbReference type="RefSeq" id="WP_009070964.1">
    <property type="nucleotide sequence ID" value="NZ_JH597761.1"/>
</dbReference>
<dbReference type="PROSITE" id="PS00728">
    <property type="entry name" value="AP_NUCLEASE_F1_3"/>
    <property type="match status" value="1"/>
</dbReference>
<dbReference type="GO" id="GO:0003906">
    <property type="term" value="F:DNA-(apurinic or apyrimidinic site) endonuclease activity"/>
    <property type="evidence" value="ECO:0007669"/>
    <property type="project" value="TreeGrafter"/>
</dbReference>
<feature type="binding site" evidence="7">
    <location>
        <position position="140"/>
    </location>
    <ligand>
        <name>Mg(2+)</name>
        <dbReference type="ChEBI" id="CHEBI:18420"/>
        <label>1</label>
    </ligand>
</feature>
<name>H2C253_9CREN</name>
<keyword evidence="11" id="KW-1185">Reference proteome</keyword>
<comment type="cofactor">
    <cofactor evidence="1">
        <name>Mn(2+)</name>
        <dbReference type="ChEBI" id="CHEBI:29035"/>
    </cofactor>
</comment>
<dbReference type="CDD" id="cd09073">
    <property type="entry name" value="ExoIII_AP-endo"/>
    <property type="match status" value="1"/>
</dbReference>
<reference evidence="10 11" key="1">
    <citation type="submission" date="2012-01" db="EMBL/GenBank/DDBJ databases">
        <title>Improved High-Quality Draft sequence of Metallosphaera yellowstonensis MK1.</title>
        <authorList>
            <consortium name="US DOE Joint Genome Institute"/>
            <person name="Lucas S."/>
            <person name="Han J."/>
            <person name="Cheng J.-F."/>
            <person name="Goodwin L."/>
            <person name="Pitluck S."/>
            <person name="Peters L."/>
            <person name="Teshima H."/>
            <person name="Detter J.C."/>
            <person name="Han C."/>
            <person name="Tapia R."/>
            <person name="Land M."/>
            <person name="Hauser L."/>
            <person name="Kyrpides N."/>
            <person name="Kozubal M."/>
            <person name="Macur R.E."/>
            <person name="Jay Z."/>
            <person name="Inskeep W."/>
            <person name="Woyke T."/>
        </authorList>
    </citation>
    <scope>NUCLEOTIDE SEQUENCE [LARGE SCALE GENOMIC DNA]</scope>
    <source>
        <strain evidence="10 11">MK1</strain>
    </source>
</reference>
<evidence type="ECO:0000256" key="2">
    <source>
        <dbReference type="ARBA" id="ARBA00007092"/>
    </source>
</evidence>
<dbReference type="InterPro" id="IPR004808">
    <property type="entry name" value="AP_endonuc_1"/>
</dbReference>
<dbReference type="Pfam" id="PF03372">
    <property type="entry name" value="Exo_endo_phos"/>
    <property type="match status" value="1"/>
</dbReference>
<feature type="binding site" evidence="7">
    <location>
        <position position="236"/>
    </location>
    <ligand>
        <name>Mg(2+)</name>
        <dbReference type="ChEBI" id="CHEBI:18420"/>
        <label>1</label>
    </ligand>
</feature>
<evidence type="ECO:0000259" key="9">
    <source>
        <dbReference type="Pfam" id="PF03372"/>
    </source>
</evidence>
<dbReference type="HOGENOM" id="CLU_027539_1_3_2"/>
<feature type="binding site" evidence="7">
    <location>
        <position position="33"/>
    </location>
    <ligand>
        <name>Mg(2+)</name>
        <dbReference type="ChEBI" id="CHEBI:18420"/>
        <label>1</label>
    </ligand>
</feature>
<feature type="active site" description="Proton acceptor" evidence="6">
    <location>
        <position position="237"/>
    </location>
</feature>
<dbReference type="NCBIfam" id="TIGR00633">
    <property type="entry name" value="xth"/>
    <property type="match status" value="1"/>
</dbReference>
<dbReference type="Proteomes" id="UP000003980">
    <property type="component" value="Unassembled WGS sequence"/>
</dbReference>
<dbReference type="eggNOG" id="arCOG02207">
    <property type="taxonomic scope" value="Archaea"/>
</dbReference>
<dbReference type="GO" id="GO:0003677">
    <property type="term" value="F:DNA binding"/>
    <property type="evidence" value="ECO:0007669"/>
    <property type="project" value="InterPro"/>
</dbReference>
<proteinExistence type="inferred from homology"/>
<feature type="active site" description="Proton donor/acceptor" evidence="6">
    <location>
        <position position="140"/>
    </location>
</feature>
<keyword evidence="3 7" id="KW-0479">Metal-binding</keyword>
<dbReference type="GO" id="GO:0046872">
    <property type="term" value="F:metal ion binding"/>
    <property type="evidence" value="ECO:0007669"/>
    <property type="project" value="UniProtKB-KW"/>
</dbReference>
<dbReference type="PROSITE" id="PS51435">
    <property type="entry name" value="AP_NUCLEASE_F1_4"/>
    <property type="match status" value="1"/>
</dbReference>
<sequence length="245" mass="28539">MRFLSWNVNGLRSALGKGILGIIKDYDVVMFQEVKSDVVPLDFQFLPYHVYLFPARKRGYSGTMTLSRQAPLSFRYGIGREEFDSEGRVITLEFPDFYVVNAYFPNSGEGLRRLQFKLSFDEAFQEFVGSLRKPLVVCGDFNVAHEEIDIARPEENEDHAGFTREEREWFHKFLLSGFVDTFRMFVKEGGHYSWWSYRTKARERNVGWRIDYCLVSAELAGRVRRANILEDMMGSDHAPITLQLE</sequence>
<evidence type="ECO:0000256" key="4">
    <source>
        <dbReference type="ARBA" id="ARBA00022801"/>
    </source>
</evidence>
<dbReference type="InterPro" id="IPR005135">
    <property type="entry name" value="Endo/exonuclease/phosphatase"/>
</dbReference>
<keyword evidence="5 7" id="KW-0460">Magnesium</keyword>
<dbReference type="PANTHER" id="PTHR22748">
    <property type="entry name" value="AP ENDONUCLEASE"/>
    <property type="match status" value="1"/>
</dbReference>
<keyword evidence="7" id="KW-0464">Manganese</keyword>
<protein>
    <submittedName>
        <fullName evidence="10">Exodeoxyribonuclease III</fullName>
    </submittedName>
</protein>
<accession>H2C253</accession>
<dbReference type="STRING" id="671065.MetMK1DRAFT_00008260"/>
<keyword evidence="4" id="KW-0378">Hydrolase</keyword>
<feature type="site" description="Transition state stabilizer" evidence="8">
    <location>
        <position position="142"/>
    </location>
</feature>
<dbReference type="EMBL" id="JH597761">
    <property type="protein sequence ID" value="EHP70324.1"/>
    <property type="molecule type" value="Genomic_DNA"/>
</dbReference>
<evidence type="ECO:0000256" key="5">
    <source>
        <dbReference type="ARBA" id="ARBA00022842"/>
    </source>
</evidence>
<evidence type="ECO:0000313" key="10">
    <source>
        <dbReference type="EMBL" id="EHP70324.1"/>
    </source>
</evidence>
<evidence type="ECO:0000256" key="7">
    <source>
        <dbReference type="PIRSR" id="PIRSR604808-2"/>
    </source>
</evidence>
<comment type="cofactor">
    <cofactor evidence="7">
        <name>Mg(2+)</name>
        <dbReference type="ChEBI" id="CHEBI:18420"/>
    </cofactor>
    <cofactor evidence="7">
        <name>Mn(2+)</name>
        <dbReference type="ChEBI" id="CHEBI:29035"/>
    </cofactor>
    <text evidence="7">Probably binds two magnesium or manganese ions per subunit.</text>
</comment>
<feature type="site" description="Interaction with DNA substrate" evidence="8">
    <location>
        <position position="237"/>
    </location>
</feature>
<feature type="binding site" evidence="7">
    <location>
        <position position="237"/>
    </location>
    <ligand>
        <name>Mg(2+)</name>
        <dbReference type="ChEBI" id="CHEBI:18420"/>
        <label>1</label>
    </ligand>
</feature>
<dbReference type="NCBIfam" id="TIGR00195">
    <property type="entry name" value="exoDNase_III"/>
    <property type="match status" value="1"/>
</dbReference>
<dbReference type="GO" id="GO:0006284">
    <property type="term" value="P:base-excision repair"/>
    <property type="evidence" value="ECO:0007669"/>
    <property type="project" value="TreeGrafter"/>
</dbReference>
<dbReference type="GO" id="GO:0008311">
    <property type="term" value="F:double-stranded DNA 3'-5' DNA exonuclease activity"/>
    <property type="evidence" value="ECO:0007669"/>
    <property type="project" value="TreeGrafter"/>
</dbReference>
<feature type="active site" evidence="6">
    <location>
        <position position="103"/>
    </location>
</feature>
<organism evidence="10 11">
    <name type="scientific">Metallosphaera yellowstonensis MK1</name>
    <dbReference type="NCBI Taxonomy" id="671065"/>
    <lineage>
        <taxon>Archaea</taxon>
        <taxon>Thermoproteota</taxon>
        <taxon>Thermoprotei</taxon>
        <taxon>Sulfolobales</taxon>
        <taxon>Sulfolobaceae</taxon>
        <taxon>Metallosphaera</taxon>
    </lineage>
</organism>
<dbReference type="OrthoDB" id="146626at2157"/>
<feature type="binding site" evidence="7">
    <location>
        <position position="142"/>
    </location>
    <ligand>
        <name>Mg(2+)</name>
        <dbReference type="ChEBI" id="CHEBI:18420"/>
        <label>1</label>
    </ligand>
</feature>
<evidence type="ECO:0000256" key="1">
    <source>
        <dbReference type="ARBA" id="ARBA00001936"/>
    </source>
</evidence>
<dbReference type="Gene3D" id="3.60.10.10">
    <property type="entry name" value="Endonuclease/exonuclease/phosphatase"/>
    <property type="match status" value="1"/>
</dbReference>
<evidence type="ECO:0000256" key="8">
    <source>
        <dbReference type="PIRSR" id="PIRSR604808-3"/>
    </source>
</evidence>
<dbReference type="GO" id="GO:0008081">
    <property type="term" value="F:phosphoric diester hydrolase activity"/>
    <property type="evidence" value="ECO:0007669"/>
    <property type="project" value="TreeGrafter"/>
</dbReference>